<gene>
    <name evidence="2" type="ORF">SAMN05421593_1480</name>
</gene>
<reference evidence="2 3" key="1">
    <citation type="submission" date="2016-10" db="EMBL/GenBank/DDBJ databases">
        <authorList>
            <person name="de Groot N.N."/>
        </authorList>
    </citation>
    <scope>NUCLEOTIDE SEQUENCE [LARGE SCALE GENOMIC DNA]</scope>
    <source>
        <strain evidence="2 3">DSM 23031</strain>
    </source>
</reference>
<organism evidence="2 3">
    <name type="scientific">Chryseobacterium culicis</name>
    <dbReference type="NCBI Taxonomy" id="680127"/>
    <lineage>
        <taxon>Bacteria</taxon>
        <taxon>Pseudomonadati</taxon>
        <taxon>Bacteroidota</taxon>
        <taxon>Flavobacteriia</taxon>
        <taxon>Flavobacteriales</taxon>
        <taxon>Weeksellaceae</taxon>
        <taxon>Chryseobacterium group</taxon>
        <taxon>Chryseobacterium</taxon>
    </lineage>
</organism>
<dbReference type="Proteomes" id="UP000198561">
    <property type="component" value="Unassembled WGS sequence"/>
</dbReference>
<protein>
    <submittedName>
        <fullName evidence="2">Uncharacterized protein</fullName>
    </submittedName>
</protein>
<dbReference type="EMBL" id="FNWQ01000002">
    <property type="protein sequence ID" value="SEH31545.1"/>
    <property type="molecule type" value="Genomic_DNA"/>
</dbReference>
<evidence type="ECO:0000313" key="3">
    <source>
        <dbReference type="Proteomes" id="UP000198561"/>
    </source>
</evidence>
<evidence type="ECO:0000313" key="2">
    <source>
        <dbReference type="EMBL" id="SEH31545.1"/>
    </source>
</evidence>
<dbReference type="PROSITE" id="PS51257">
    <property type="entry name" value="PROKAR_LIPOPROTEIN"/>
    <property type="match status" value="1"/>
</dbReference>
<accession>A0A1H6HBG8</accession>
<dbReference type="AlphaFoldDB" id="A0A1H6HBG8"/>
<dbReference type="OrthoDB" id="1263417at2"/>
<name>A0A1H6HBG8_CHRCI</name>
<dbReference type="STRING" id="680127.SAMN05421593_1480"/>
<proteinExistence type="predicted"/>
<feature type="compositionally biased region" description="Basic and acidic residues" evidence="1">
    <location>
        <begin position="52"/>
        <end position="75"/>
    </location>
</feature>
<feature type="compositionally biased region" description="Polar residues" evidence="1">
    <location>
        <begin position="42"/>
        <end position="51"/>
    </location>
</feature>
<dbReference type="RefSeq" id="WP_089690790.1">
    <property type="nucleotide sequence ID" value="NZ_FNWQ01000002.1"/>
</dbReference>
<feature type="region of interest" description="Disordered" evidence="1">
    <location>
        <begin position="38"/>
        <end position="75"/>
    </location>
</feature>
<evidence type="ECO:0000256" key="1">
    <source>
        <dbReference type="SAM" id="MobiDB-lite"/>
    </source>
</evidence>
<sequence>MNIKTIYILANILLVITAQSCQSEEILDHNEIPKLATEENHYTISSKSDSTSQEKEIEITETDPPKDRDNWKVSN</sequence>